<keyword evidence="1" id="KW-1133">Transmembrane helix</keyword>
<protein>
    <recommendedName>
        <fullName evidence="2">F-box domain-containing protein</fullName>
    </recommendedName>
</protein>
<organism evidence="3 4">
    <name type="scientific">Stachybotrys chlorohalonatus (strain IBT 40285)</name>
    <dbReference type="NCBI Taxonomy" id="1283841"/>
    <lineage>
        <taxon>Eukaryota</taxon>
        <taxon>Fungi</taxon>
        <taxon>Dikarya</taxon>
        <taxon>Ascomycota</taxon>
        <taxon>Pezizomycotina</taxon>
        <taxon>Sordariomycetes</taxon>
        <taxon>Hypocreomycetidae</taxon>
        <taxon>Hypocreales</taxon>
        <taxon>Stachybotryaceae</taxon>
        <taxon>Stachybotrys</taxon>
    </lineage>
</organism>
<dbReference type="STRING" id="1283841.A0A084Q9N3"/>
<evidence type="ECO:0000256" key="1">
    <source>
        <dbReference type="SAM" id="Phobius"/>
    </source>
</evidence>
<dbReference type="InterPro" id="IPR001810">
    <property type="entry name" value="F-box_dom"/>
</dbReference>
<dbReference type="InterPro" id="IPR036047">
    <property type="entry name" value="F-box-like_dom_sf"/>
</dbReference>
<keyword evidence="1" id="KW-0812">Transmembrane</keyword>
<name>A0A084Q9N3_STAC4</name>
<dbReference type="EMBL" id="KL660898">
    <property type="protein sequence ID" value="KFA60668.1"/>
    <property type="molecule type" value="Genomic_DNA"/>
</dbReference>
<reference evidence="3 4" key="1">
    <citation type="journal article" date="2014" name="BMC Genomics">
        <title>Comparative genome sequencing reveals chemotype-specific gene clusters in the toxigenic black mold Stachybotrys.</title>
        <authorList>
            <person name="Semeiks J."/>
            <person name="Borek D."/>
            <person name="Otwinowski Z."/>
            <person name="Grishin N.V."/>
        </authorList>
    </citation>
    <scope>NUCLEOTIDE SEQUENCE [LARGE SCALE GENOMIC DNA]</scope>
    <source>
        <strain evidence="3 4">IBT 40285</strain>
    </source>
</reference>
<evidence type="ECO:0000313" key="3">
    <source>
        <dbReference type="EMBL" id="KFA60668.1"/>
    </source>
</evidence>
<keyword evidence="1" id="KW-0472">Membrane</keyword>
<sequence length="404" mass="46014">MSQPAGSLVPAAGDGVPLRPVSAEHYVDHLSRLPDELRLAVLRHLDYQSLDAIRTTCAAYYRLITPGLMRELLGPEVMDQVLVLSCRHCRRHDPSSRVLVWPTNEDLRLRLPYEGQCEPCLFERRMLFPCTAWYGYARMASFYKPLLPCFWCSHLHGKSDEAEAEAVCKKRFQRMLHVNIWAHVTRCAAVVAASLMGLLNFPATSIALLSDWLSLALMLFKLVVMKYHFSAESTVSPVPAFVFVHLVLVAAAIIAIDIGNRALSAEEGNLRNVRATIAVWYWHLAMRFTAILGFAIIYSGYDFRRAHGHKVPRWRSHIVQPLASVLACSVWAEALHREPMGYGDYRPSAKLFALDFVRYWRDLVLHHARKFAWIKQALVWLFALCKRKIASLFARRSIGTTSFH</sequence>
<feature type="transmembrane region" description="Helical" evidence="1">
    <location>
        <begin position="205"/>
        <end position="224"/>
    </location>
</feature>
<dbReference type="PROSITE" id="PS50181">
    <property type="entry name" value="FBOX"/>
    <property type="match status" value="1"/>
</dbReference>
<keyword evidence="4" id="KW-1185">Reference proteome</keyword>
<feature type="transmembrane region" description="Helical" evidence="1">
    <location>
        <begin position="236"/>
        <end position="259"/>
    </location>
</feature>
<dbReference type="SUPFAM" id="SSF81383">
    <property type="entry name" value="F-box domain"/>
    <property type="match status" value="1"/>
</dbReference>
<feature type="domain" description="F-box" evidence="2">
    <location>
        <begin position="27"/>
        <end position="72"/>
    </location>
</feature>
<evidence type="ECO:0000313" key="4">
    <source>
        <dbReference type="Proteomes" id="UP000028524"/>
    </source>
</evidence>
<proteinExistence type="predicted"/>
<dbReference type="Proteomes" id="UP000028524">
    <property type="component" value="Unassembled WGS sequence"/>
</dbReference>
<gene>
    <name evidence="3" type="ORF">S40285_10279</name>
</gene>
<dbReference type="OrthoDB" id="4759647at2759"/>
<dbReference type="Gene3D" id="1.20.1280.50">
    <property type="match status" value="1"/>
</dbReference>
<feature type="transmembrane region" description="Helical" evidence="1">
    <location>
        <begin position="279"/>
        <end position="301"/>
    </location>
</feature>
<dbReference type="HOGENOM" id="CLU_685447_0_0_1"/>
<dbReference type="InParanoid" id="A0A084Q9N3"/>
<evidence type="ECO:0000259" key="2">
    <source>
        <dbReference type="PROSITE" id="PS50181"/>
    </source>
</evidence>
<accession>A0A084Q9N3</accession>
<dbReference type="AlphaFoldDB" id="A0A084Q9N3"/>